<proteinExistence type="predicted"/>
<evidence type="ECO:0000313" key="3">
    <source>
        <dbReference type="Proteomes" id="UP000003374"/>
    </source>
</evidence>
<evidence type="ECO:0000313" key="2">
    <source>
        <dbReference type="EMBL" id="EAR22484.1"/>
    </source>
</evidence>
<dbReference type="HOGENOM" id="CLU_045796_0_0_6"/>
<feature type="domain" description="DUF2169" evidence="1">
    <location>
        <begin position="21"/>
        <end position="317"/>
    </location>
</feature>
<protein>
    <recommendedName>
        <fullName evidence="1">DUF2169 domain-containing protein</fullName>
    </recommendedName>
</protein>
<comment type="caution">
    <text evidence="2">The sequence shown here is derived from an EMBL/GenBank/DDBJ whole genome shotgun (WGS) entry which is preliminary data.</text>
</comment>
<reference evidence="2 3" key="1">
    <citation type="submission" date="2006-02" db="EMBL/GenBank/DDBJ databases">
        <authorList>
            <person name="Waterbury J."/>
            <person name="Ferriera S."/>
            <person name="Johnson J."/>
            <person name="Kravitz S."/>
            <person name="Halpern A."/>
            <person name="Remington K."/>
            <person name="Beeson K."/>
            <person name="Tran B."/>
            <person name="Rogers Y.-H."/>
            <person name="Friedman R."/>
            <person name="Venter J.C."/>
        </authorList>
    </citation>
    <scope>NUCLEOTIDE SEQUENCE [LARGE SCALE GENOMIC DNA]</scope>
    <source>
        <strain evidence="2 3">Nb-231</strain>
    </source>
</reference>
<organism evidence="2 3">
    <name type="scientific">Nitrococcus mobilis Nb-231</name>
    <dbReference type="NCBI Taxonomy" id="314278"/>
    <lineage>
        <taxon>Bacteria</taxon>
        <taxon>Pseudomonadati</taxon>
        <taxon>Pseudomonadota</taxon>
        <taxon>Gammaproteobacteria</taxon>
        <taxon>Chromatiales</taxon>
        <taxon>Ectothiorhodospiraceae</taxon>
        <taxon>Nitrococcus</taxon>
    </lineage>
</organism>
<dbReference type="Pfam" id="PF09937">
    <property type="entry name" value="DUF2169"/>
    <property type="match status" value="1"/>
</dbReference>
<dbReference type="RefSeq" id="WP_005002902.1">
    <property type="nucleotide sequence ID" value="NZ_CH672427.1"/>
</dbReference>
<dbReference type="OrthoDB" id="237820at2"/>
<dbReference type="EMBL" id="AAOF01000003">
    <property type="protein sequence ID" value="EAR22484.1"/>
    <property type="molecule type" value="Genomic_DNA"/>
</dbReference>
<dbReference type="Proteomes" id="UP000003374">
    <property type="component" value="Unassembled WGS sequence"/>
</dbReference>
<evidence type="ECO:0000259" key="1">
    <source>
        <dbReference type="Pfam" id="PF09937"/>
    </source>
</evidence>
<dbReference type="STRING" id="314278.NB231_12129"/>
<dbReference type="eggNOG" id="COG5351">
    <property type="taxonomic scope" value="Bacteria"/>
</dbReference>
<sequence>MELINATKMQAGYTLGMEPSGREHLVVVVKGTFELPRRNEAPRLAEDQLALVDADTFTGEPGFSAPVLEADYAPWKPRCDVLLTGSAYAPGGRPVTHVPVGLQVGSTQKAFNVVGDRVWEAGLVAISPGPPREFTVMPVSYDRAFGGLDNFHPDESKHSAYMANPVGRGYHRKLKGSLIDGTPMPNTEESGRRVKMPNLAYRPMAFGPLGRGWESRLGYAGTYDQHWLDNIFPFLPSDFRDEYYQAAPADQQIPYPQGGESVALLNLTPEGRTAFHLPAIEVPVVFFRKQGDRHETHAVVDTIALAPDAGLFTMTWRASIPLRRNIFEVPQVLAGKMSRAWWRARELGKTYYPSLAAWVHAKRSGEEGDES</sequence>
<dbReference type="AlphaFoldDB" id="A4BPI3"/>
<accession>A4BPI3</accession>
<gene>
    <name evidence="2" type="ORF">NB231_12129</name>
</gene>
<keyword evidence="3" id="KW-1185">Reference proteome</keyword>
<dbReference type="InterPro" id="IPR018683">
    <property type="entry name" value="DUF2169"/>
</dbReference>
<name>A4BPI3_9GAMM</name>